<dbReference type="PANTHER" id="PTHR43313:SF36">
    <property type="entry name" value="D-BETA-HYDROXYBUTYRATE DEHYDROGENASE, MITOCHONDRIAL"/>
    <property type="match status" value="1"/>
</dbReference>
<dbReference type="PRINTS" id="PR00081">
    <property type="entry name" value="GDHRDH"/>
</dbReference>
<comment type="caution">
    <text evidence="3">The sequence shown here is derived from an EMBL/GenBank/DDBJ whole genome shotgun (WGS) entry which is preliminary data.</text>
</comment>
<comment type="similarity">
    <text evidence="2">Belongs to the short-chain dehydrogenases/reductases (SDR) family.</text>
</comment>
<organism evidence="3 4">
    <name type="scientific">Penaeus vannamei</name>
    <name type="common">Whiteleg shrimp</name>
    <name type="synonym">Litopenaeus vannamei</name>
    <dbReference type="NCBI Taxonomy" id="6689"/>
    <lineage>
        <taxon>Eukaryota</taxon>
        <taxon>Metazoa</taxon>
        <taxon>Ecdysozoa</taxon>
        <taxon>Arthropoda</taxon>
        <taxon>Crustacea</taxon>
        <taxon>Multicrustacea</taxon>
        <taxon>Malacostraca</taxon>
        <taxon>Eumalacostraca</taxon>
        <taxon>Eucarida</taxon>
        <taxon>Decapoda</taxon>
        <taxon>Dendrobranchiata</taxon>
        <taxon>Penaeoidea</taxon>
        <taxon>Penaeidae</taxon>
        <taxon>Penaeus</taxon>
    </lineage>
</organism>
<dbReference type="InterPro" id="IPR002347">
    <property type="entry name" value="SDR_fam"/>
</dbReference>
<accession>A0A423T701</accession>
<dbReference type="InterPro" id="IPR036291">
    <property type="entry name" value="NAD(P)-bd_dom_sf"/>
</dbReference>
<dbReference type="OrthoDB" id="6339843at2759"/>
<dbReference type="PROSITE" id="PS00061">
    <property type="entry name" value="ADH_SHORT"/>
    <property type="match status" value="1"/>
</dbReference>
<dbReference type="GO" id="GO:0016491">
    <property type="term" value="F:oxidoreductase activity"/>
    <property type="evidence" value="ECO:0007669"/>
    <property type="project" value="UniProtKB-KW"/>
</dbReference>
<name>A0A423T701_PENVA</name>
<dbReference type="Pfam" id="PF00106">
    <property type="entry name" value="adh_short"/>
    <property type="match status" value="1"/>
</dbReference>
<gene>
    <name evidence="3" type="ORF">C7M84_009554</name>
</gene>
<dbReference type="Proteomes" id="UP000283509">
    <property type="component" value="Unassembled WGS sequence"/>
</dbReference>
<dbReference type="SUPFAM" id="SSF51735">
    <property type="entry name" value="NAD(P)-binding Rossmann-fold domains"/>
    <property type="match status" value="1"/>
</dbReference>
<dbReference type="InterPro" id="IPR020904">
    <property type="entry name" value="Sc_DH/Rdtase_CS"/>
</dbReference>
<dbReference type="Gene3D" id="3.40.50.720">
    <property type="entry name" value="NAD(P)-binding Rossmann-like Domain"/>
    <property type="match status" value="1"/>
</dbReference>
<evidence type="ECO:0000313" key="3">
    <source>
        <dbReference type="EMBL" id="ROT72078.1"/>
    </source>
</evidence>
<keyword evidence="4" id="KW-1185">Reference proteome</keyword>
<keyword evidence="1" id="KW-0560">Oxidoreductase</keyword>
<evidence type="ECO:0000256" key="2">
    <source>
        <dbReference type="RuleBase" id="RU000363"/>
    </source>
</evidence>
<evidence type="ECO:0000313" key="4">
    <source>
        <dbReference type="Proteomes" id="UP000283509"/>
    </source>
</evidence>
<dbReference type="GO" id="GO:0008202">
    <property type="term" value="P:steroid metabolic process"/>
    <property type="evidence" value="ECO:0007669"/>
    <property type="project" value="TreeGrafter"/>
</dbReference>
<dbReference type="AlphaFoldDB" id="A0A423T701"/>
<dbReference type="STRING" id="6689.A0A423T701"/>
<reference evidence="3 4" key="2">
    <citation type="submission" date="2019-01" db="EMBL/GenBank/DDBJ databases">
        <title>The decoding of complex shrimp genome reveals the adaptation for benthos swimmer, frequently molting mechanism and breeding impact on genome.</title>
        <authorList>
            <person name="Sun Y."/>
            <person name="Gao Y."/>
            <person name="Yu Y."/>
        </authorList>
    </citation>
    <scope>NUCLEOTIDE SEQUENCE [LARGE SCALE GENOMIC DNA]</scope>
    <source>
        <tissue evidence="3">Muscle</tissue>
    </source>
</reference>
<reference evidence="3 4" key="1">
    <citation type="submission" date="2018-04" db="EMBL/GenBank/DDBJ databases">
        <authorList>
            <person name="Zhang X."/>
            <person name="Yuan J."/>
            <person name="Li F."/>
            <person name="Xiang J."/>
        </authorList>
    </citation>
    <scope>NUCLEOTIDE SEQUENCE [LARGE SCALE GENOMIC DNA]</scope>
    <source>
        <tissue evidence="3">Muscle</tissue>
    </source>
</reference>
<dbReference type="PRINTS" id="PR00080">
    <property type="entry name" value="SDRFAMILY"/>
</dbReference>
<sequence>MLWTSDKTLDVALYAIVSYIVGHLLNCLGLPSFWMVFTVAWILSTGTCLYLASLEISPDKKAVIVTGCDSGFGHDIALQLDKLGFRVFAGCLLADAGGQGAKDLREKGSERLKVLQMDVTSTDQLEEALKDVEKLLPDDEVLWGIVNNAGIAFVGAVEWVSLEKYKRTAEVNYFGLVAATKTFLPLIRRSKGRVVNIASVLGGMGLAWFGSYGGTKHAVEGFSDCLRLEMRKFGVKVSQIEPSSYLTATQLLTKERITGQADECWEGLSEEIRSAYGEEAFRKAYEGYMNHGQDNIQPVVDSAIEALTQKYPRARYCPSSWSYRWMLLVARHLPEWVYDNIF</sequence>
<evidence type="ECO:0000256" key="1">
    <source>
        <dbReference type="ARBA" id="ARBA00023002"/>
    </source>
</evidence>
<dbReference type="EMBL" id="QCYY01002211">
    <property type="protein sequence ID" value="ROT72078.1"/>
    <property type="molecule type" value="Genomic_DNA"/>
</dbReference>
<dbReference type="PANTHER" id="PTHR43313">
    <property type="entry name" value="SHORT-CHAIN DEHYDROGENASE/REDUCTASE FAMILY 9C"/>
    <property type="match status" value="1"/>
</dbReference>
<proteinExistence type="inferred from homology"/>
<protein>
    <submittedName>
        <fullName evidence="3">3-hydroxybutyrate dehydrogenase</fullName>
    </submittedName>
</protein>